<reference evidence="1" key="2">
    <citation type="submission" date="2025-09" db="UniProtKB">
        <authorList>
            <consortium name="EnsemblPlants"/>
        </authorList>
    </citation>
    <scope>IDENTIFICATION</scope>
</reference>
<dbReference type="Proteomes" id="UP001732700">
    <property type="component" value="Chromosome 1A"/>
</dbReference>
<keyword evidence="2" id="KW-1185">Reference proteome</keyword>
<accession>A0ACD5T925</accession>
<proteinExistence type="predicted"/>
<organism evidence="1 2">
    <name type="scientific">Avena sativa</name>
    <name type="common">Oat</name>
    <dbReference type="NCBI Taxonomy" id="4498"/>
    <lineage>
        <taxon>Eukaryota</taxon>
        <taxon>Viridiplantae</taxon>
        <taxon>Streptophyta</taxon>
        <taxon>Embryophyta</taxon>
        <taxon>Tracheophyta</taxon>
        <taxon>Spermatophyta</taxon>
        <taxon>Magnoliopsida</taxon>
        <taxon>Liliopsida</taxon>
        <taxon>Poales</taxon>
        <taxon>Poaceae</taxon>
        <taxon>BOP clade</taxon>
        <taxon>Pooideae</taxon>
        <taxon>Poodae</taxon>
        <taxon>Poeae</taxon>
        <taxon>Poeae Chloroplast Group 1 (Aveneae type)</taxon>
        <taxon>Aveninae</taxon>
        <taxon>Avena</taxon>
    </lineage>
</organism>
<sequence>MRKKLDTRFPAPRIKKIMQADEDVGKIALAVPVLVSKALEMFLQDLCDRTYNITVQKGVKTVSSSHLKQCVQGYEVYDFLKNVVSKVPDLGAPDASADDKLGKRRKHAEDESEEESKRTRNEAASQTSNGRGRGRGRWRGRRGGGGRVADREIENHESGQSQFSKPGHLKVEIGDGFSDTVDTKETTPVSNARASLRDIDLNIDLTEYEEDTVVEQLQPSEAPVMAVAAAPAGPSVSQVREEVKTKDFLSWQLPEMSKMAMDPVQFALSSNHRLEEEDEDYDNEE</sequence>
<name>A0ACD5T925_AVESA</name>
<reference evidence="1" key="1">
    <citation type="submission" date="2021-05" db="EMBL/GenBank/DDBJ databases">
        <authorList>
            <person name="Scholz U."/>
            <person name="Mascher M."/>
            <person name="Fiebig A."/>
        </authorList>
    </citation>
    <scope>NUCLEOTIDE SEQUENCE [LARGE SCALE GENOMIC DNA]</scope>
</reference>
<protein>
    <submittedName>
        <fullName evidence="1">Uncharacterized protein</fullName>
    </submittedName>
</protein>
<evidence type="ECO:0000313" key="2">
    <source>
        <dbReference type="Proteomes" id="UP001732700"/>
    </source>
</evidence>
<dbReference type="EnsemblPlants" id="AVESA.00010b.r2.1AG0012830.1">
    <property type="protein sequence ID" value="AVESA.00010b.r2.1AG0012830.1.CDS"/>
    <property type="gene ID" value="AVESA.00010b.r2.1AG0012830"/>
</dbReference>
<evidence type="ECO:0000313" key="1">
    <source>
        <dbReference type="EnsemblPlants" id="AVESA.00010b.r2.1AG0012830.1.CDS"/>
    </source>
</evidence>